<accession>A0A841HQL7</accession>
<feature type="domain" description="Rho RNA-BD" evidence="13">
    <location>
        <begin position="116"/>
        <end position="191"/>
    </location>
</feature>
<dbReference type="Gene3D" id="3.40.50.300">
    <property type="entry name" value="P-loop containing nucleotide triphosphate hydrolases"/>
    <property type="match status" value="1"/>
</dbReference>
<dbReference type="Pfam" id="PF00006">
    <property type="entry name" value="ATP-synt_ab"/>
    <property type="match status" value="1"/>
</dbReference>
<feature type="binding site" evidence="9">
    <location>
        <position position="280"/>
    </location>
    <ligand>
        <name>ATP</name>
        <dbReference type="ChEBI" id="CHEBI:30616"/>
    </ligand>
</feature>
<dbReference type="InterPro" id="IPR027417">
    <property type="entry name" value="P-loop_NTPase"/>
</dbReference>
<sequence length="486" mass="53934">MRGYLGNQARNQRGGGNKGGGRQNRGGNNDGNRGNHRQQQHDELPVDDFDADDVGIISPSELAASRQSMNLTQLKLKPVSELVEVATKMGLENLARSRKQDIIFSILKAHARSGEDIYGDGVLEILQDGFGFLRSADSSYLAGPDDIYVSPSQIRRFNLRTGDSISGLIRPPKDGERYFALLKVGEINFDSPEGAKHKVLFENLTPLHPTKRFKLERGNGSSEDLTARIIDLVAPIGKGQRGLIISPPKAGKTMLLQNIASSITSNHPDVYLIVLLIDERPEEVTEMTRTVRGEVVSSTFDEPATRHVQVAEMVIEKAKRLVEHKRDVVILLDSITRLARAYNTVVPSSGKVLTGGVDANALQRPKRFFGAARNIEEGGSLTILATALIDTGSRMDDVIYEEFKGTGNSEIHLDRRVSEKRVFPAVNINRSGTRREELITSAEELQKMWILRKLLHPMDELAAIEFLIDKMKDTKTNAEFFDAMKR</sequence>
<feature type="binding site" evidence="9">
    <location>
        <begin position="237"/>
        <end position="242"/>
    </location>
    <ligand>
        <name>ATP</name>
        <dbReference type="ChEBI" id="CHEBI:30616"/>
    </ligand>
</feature>
<dbReference type="GO" id="GO:0016787">
    <property type="term" value="F:hydrolase activity"/>
    <property type="evidence" value="ECO:0007669"/>
    <property type="project" value="UniProtKB-KW"/>
</dbReference>
<dbReference type="FunFam" id="3.40.50.300:FF:000072">
    <property type="entry name" value="Transcription termination factor Rho"/>
    <property type="match status" value="1"/>
</dbReference>
<dbReference type="PANTHER" id="PTHR46425">
    <property type="entry name" value="TRANSCRIPTION TERMINATION FACTOR RHO"/>
    <property type="match status" value="1"/>
</dbReference>
<evidence type="ECO:0000256" key="12">
    <source>
        <dbReference type="SAM" id="MobiDB-lite"/>
    </source>
</evidence>
<evidence type="ECO:0000256" key="3">
    <source>
        <dbReference type="ARBA" id="ARBA00022801"/>
    </source>
</evidence>
<organism evidence="14 15">
    <name type="scientific">Povalibacter uvarum</name>
    <dbReference type="NCBI Taxonomy" id="732238"/>
    <lineage>
        <taxon>Bacteria</taxon>
        <taxon>Pseudomonadati</taxon>
        <taxon>Pseudomonadota</taxon>
        <taxon>Gammaproteobacteria</taxon>
        <taxon>Steroidobacterales</taxon>
        <taxon>Steroidobacteraceae</taxon>
        <taxon>Povalibacter</taxon>
    </lineage>
</organism>
<feature type="compositionally biased region" description="Low complexity" evidence="12">
    <location>
        <begin position="1"/>
        <end position="12"/>
    </location>
</feature>
<dbReference type="InterPro" id="IPR041703">
    <property type="entry name" value="Rho_factor_ATP-bd"/>
</dbReference>
<comment type="function">
    <text evidence="9">Facilitates transcription termination by a mechanism that involves Rho binding to the nascent RNA, activation of Rho's RNA-dependent ATPase activity, and release of the mRNA from the DNA template.</text>
</comment>
<evidence type="ECO:0000256" key="1">
    <source>
        <dbReference type="ARBA" id="ARBA00022472"/>
    </source>
</evidence>
<proteinExistence type="inferred from homology"/>
<keyword evidence="5 9" id="KW-0067">ATP-binding</keyword>
<reference evidence="14 15" key="1">
    <citation type="submission" date="2020-08" db="EMBL/GenBank/DDBJ databases">
        <title>Genomic Encyclopedia of Type Strains, Phase IV (KMG-IV): sequencing the most valuable type-strain genomes for metagenomic binning, comparative biology and taxonomic classification.</title>
        <authorList>
            <person name="Goeker M."/>
        </authorList>
    </citation>
    <scope>NUCLEOTIDE SEQUENCE [LARGE SCALE GENOMIC DNA]</scope>
    <source>
        <strain evidence="14 15">DSM 26723</strain>
    </source>
</reference>
<evidence type="ECO:0000256" key="4">
    <source>
        <dbReference type="ARBA" id="ARBA00022806"/>
    </source>
</evidence>
<dbReference type="PROSITE" id="PS51856">
    <property type="entry name" value="RHO_RNA_BD"/>
    <property type="match status" value="1"/>
</dbReference>
<dbReference type="GO" id="GO:0005524">
    <property type="term" value="F:ATP binding"/>
    <property type="evidence" value="ECO:0007669"/>
    <property type="project" value="UniProtKB-UniRule"/>
</dbReference>
<dbReference type="NCBIfam" id="TIGR00767">
    <property type="entry name" value="rho"/>
    <property type="match status" value="1"/>
</dbReference>
<keyword evidence="7 9" id="KW-0805">Transcription regulation</keyword>
<evidence type="ECO:0000256" key="11">
    <source>
        <dbReference type="PROSITE-ProRule" id="PRU01203"/>
    </source>
</evidence>
<evidence type="ECO:0000256" key="9">
    <source>
        <dbReference type="HAMAP-Rule" id="MF_01884"/>
    </source>
</evidence>
<dbReference type="SUPFAM" id="SSF50249">
    <property type="entry name" value="Nucleic acid-binding proteins"/>
    <property type="match status" value="1"/>
</dbReference>
<dbReference type="Proteomes" id="UP000588068">
    <property type="component" value="Unassembled WGS sequence"/>
</dbReference>
<dbReference type="InterPro" id="IPR036269">
    <property type="entry name" value="Rho_N_sf"/>
</dbReference>
<dbReference type="CDD" id="cd01128">
    <property type="entry name" value="rho_factor_C"/>
    <property type="match status" value="1"/>
</dbReference>
<dbReference type="InterPro" id="IPR000194">
    <property type="entry name" value="ATPase_F1/V1/A1_a/bsu_nucl-bd"/>
</dbReference>
<keyword evidence="15" id="KW-1185">Reference proteome</keyword>
<dbReference type="PANTHER" id="PTHR46425:SF1">
    <property type="entry name" value="TRANSCRIPTION TERMINATION FACTOR RHO"/>
    <property type="match status" value="1"/>
</dbReference>
<evidence type="ECO:0000256" key="10">
    <source>
        <dbReference type="NCBIfam" id="TIGR00767"/>
    </source>
</evidence>
<dbReference type="InterPro" id="IPR012340">
    <property type="entry name" value="NA-bd_OB-fold"/>
</dbReference>
<dbReference type="InterPro" id="IPR011113">
    <property type="entry name" value="Rho_RNA-bd"/>
</dbReference>
<dbReference type="EC" id="3.6.4.-" evidence="9 10"/>
<dbReference type="SMART" id="SM00382">
    <property type="entry name" value="AAA"/>
    <property type="match status" value="1"/>
</dbReference>
<keyword evidence="6 9" id="KW-0694">RNA-binding</keyword>
<dbReference type="AlphaFoldDB" id="A0A841HQL7"/>
<comment type="subunit">
    <text evidence="9">Homohexamer. The homohexamer assembles into an open ring structure.</text>
</comment>
<name>A0A841HQL7_9GAMM</name>
<evidence type="ECO:0000256" key="5">
    <source>
        <dbReference type="ARBA" id="ARBA00022840"/>
    </source>
</evidence>
<feature type="binding site" evidence="9">
    <location>
        <begin position="249"/>
        <end position="254"/>
    </location>
    <ligand>
        <name>ATP</name>
        <dbReference type="ChEBI" id="CHEBI:30616"/>
    </ligand>
</feature>
<dbReference type="CDD" id="cd04459">
    <property type="entry name" value="Rho_CSD"/>
    <property type="match status" value="1"/>
</dbReference>
<comment type="similarity">
    <text evidence="9 11">Belongs to the Rho family.</text>
</comment>
<dbReference type="SUPFAM" id="SSF52540">
    <property type="entry name" value="P-loop containing nucleoside triphosphate hydrolases"/>
    <property type="match status" value="1"/>
</dbReference>
<evidence type="ECO:0000256" key="6">
    <source>
        <dbReference type="ARBA" id="ARBA00022884"/>
    </source>
</evidence>
<dbReference type="FunFam" id="2.40.50.140:FF:000010">
    <property type="entry name" value="Transcription termination factor Rho"/>
    <property type="match status" value="1"/>
</dbReference>
<protein>
    <recommendedName>
        <fullName evidence="9 10">Transcription termination factor Rho</fullName>
        <ecNumber evidence="9 10">3.6.4.-</ecNumber>
    </recommendedName>
    <alternativeName>
        <fullName evidence="9">ATP-dependent helicase Rho</fullName>
    </alternativeName>
</protein>
<feature type="region of interest" description="Disordered" evidence="12">
    <location>
        <begin position="1"/>
        <end position="50"/>
    </location>
</feature>
<dbReference type="Gene3D" id="1.10.720.10">
    <property type="match status" value="1"/>
</dbReference>
<dbReference type="GO" id="GO:0004386">
    <property type="term" value="F:helicase activity"/>
    <property type="evidence" value="ECO:0007669"/>
    <property type="project" value="UniProtKB-UniRule"/>
</dbReference>
<dbReference type="InterPro" id="IPR003593">
    <property type="entry name" value="AAA+_ATPase"/>
</dbReference>
<feature type="compositionally biased region" description="Gly residues" evidence="12">
    <location>
        <begin position="13"/>
        <end position="24"/>
    </location>
</feature>
<dbReference type="GO" id="GO:0006353">
    <property type="term" value="P:DNA-templated transcription termination"/>
    <property type="evidence" value="ECO:0007669"/>
    <property type="project" value="UniProtKB-UniRule"/>
</dbReference>
<dbReference type="SMART" id="SM00357">
    <property type="entry name" value="CSP"/>
    <property type="match status" value="1"/>
</dbReference>
<keyword evidence="8 9" id="KW-0804">Transcription</keyword>
<gene>
    <name evidence="9" type="primary">rho</name>
    <name evidence="14" type="ORF">HNQ60_003506</name>
</gene>
<dbReference type="HAMAP" id="MF_01884">
    <property type="entry name" value="Rho"/>
    <property type="match status" value="1"/>
</dbReference>
<evidence type="ECO:0000313" key="14">
    <source>
        <dbReference type="EMBL" id="MBB6094619.1"/>
    </source>
</evidence>
<dbReference type="NCBIfam" id="NF006886">
    <property type="entry name" value="PRK09376.1"/>
    <property type="match status" value="1"/>
</dbReference>
<dbReference type="SUPFAM" id="SSF68912">
    <property type="entry name" value="Rho N-terminal domain-like"/>
    <property type="match status" value="1"/>
</dbReference>
<evidence type="ECO:0000256" key="2">
    <source>
        <dbReference type="ARBA" id="ARBA00022741"/>
    </source>
</evidence>
<dbReference type="EMBL" id="JACHHZ010000004">
    <property type="protein sequence ID" value="MBB6094619.1"/>
    <property type="molecule type" value="Genomic_DNA"/>
</dbReference>
<keyword evidence="2 9" id="KW-0547">Nucleotide-binding</keyword>
<dbReference type="GO" id="GO:0008186">
    <property type="term" value="F:ATP-dependent activity, acting on RNA"/>
    <property type="evidence" value="ECO:0007669"/>
    <property type="project" value="UniProtKB-UniRule"/>
</dbReference>
<evidence type="ECO:0000259" key="13">
    <source>
        <dbReference type="PROSITE" id="PS51856"/>
    </source>
</evidence>
<dbReference type="InterPro" id="IPR011112">
    <property type="entry name" value="Rho-like_N"/>
</dbReference>
<dbReference type="Gene3D" id="2.40.50.140">
    <property type="entry name" value="Nucleic acid-binding proteins"/>
    <property type="match status" value="1"/>
</dbReference>
<dbReference type="SMART" id="SM00959">
    <property type="entry name" value="Rho_N"/>
    <property type="match status" value="1"/>
</dbReference>
<dbReference type="Pfam" id="PF07498">
    <property type="entry name" value="Rho_N"/>
    <property type="match status" value="1"/>
</dbReference>
<comment type="caution">
    <text evidence="14">The sequence shown here is derived from an EMBL/GenBank/DDBJ whole genome shotgun (WGS) entry which is preliminary data.</text>
</comment>
<dbReference type="InterPro" id="IPR011129">
    <property type="entry name" value="CSD"/>
</dbReference>
<evidence type="ECO:0000256" key="7">
    <source>
        <dbReference type="ARBA" id="ARBA00023015"/>
    </source>
</evidence>
<keyword evidence="1 9" id="KW-0806">Transcription termination</keyword>
<evidence type="ECO:0000256" key="8">
    <source>
        <dbReference type="ARBA" id="ARBA00023163"/>
    </source>
</evidence>
<comment type="caution">
    <text evidence="9">Lacks conserved residue(s) required for the propagation of feature annotation.</text>
</comment>
<dbReference type="Pfam" id="PF07497">
    <property type="entry name" value="Rho_RNA_bind"/>
    <property type="match status" value="1"/>
</dbReference>
<evidence type="ECO:0000313" key="15">
    <source>
        <dbReference type="Proteomes" id="UP000588068"/>
    </source>
</evidence>
<keyword evidence="3 9" id="KW-0378">Hydrolase</keyword>
<dbReference type="GO" id="GO:0005829">
    <property type="term" value="C:cytosol"/>
    <property type="evidence" value="ECO:0007669"/>
    <property type="project" value="UniProtKB-ARBA"/>
</dbReference>
<keyword evidence="4 9" id="KW-0347">Helicase</keyword>
<dbReference type="InterPro" id="IPR004665">
    <property type="entry name" value="Term_rho"/>
</dbReference>
<dbReference type="GO" id="GO:0003723">
    <property type="term" value="F:RNA binding"/>
    <property type="evidence" value="ECO:0007669"/>
    <property type="project" value="UniProtKB-UniRule"/>
</dbReference>